<evidence type="ECO:0000256" key="2">
    <source>
        <dbReference type="ARBA" id="ARBA00004606"/>
    </source>
</evidence>
<evidence type="ECO:0000256" key="6">
    <source>
        <dbReference type="ARBA" id="ARBA00022968"/>
    </source>
</evidence>
<evidence type="ECO:0000256" key="5">
    <source>
        <dbReference type="ARBA" id="ARBA00022692"/>
    </source>
</evidence>
<evidence type="ECO:0000256" key="3">
    <source>
        <dbReference type="ARBA" id="ARBA00009105"/>
    </source>
</evidence>
<dbReference type="GO" id="GO:0000026">
    <property type="term" value="F:alpha-1,2-mannosyltransferase activity"/>
    <property type="evidence" value="ECO:0007669"/>
    <property type="project" value="TreeGrafter"/>
</dbReference>
<dbReference type="PANTHER" id="PTHR31646:SF1">
    <property type="entry name" value="ALPHA-1,2-MANNOSYLTRANSFERASE MNN2"/>
    <property type="match status" value="1"/>
</dbReference>
<gene>
    <name evidence="12" type="ORF">RMAR00112_LOCUS35346</name>
    <name evidence="13" type="ORF">RMAR00112_LOCUS35348</name>
    <name evidence="14" type="ORF">RMAR00112_LOCUS35349</name>
    <name evidence="15" type="ORF">RMAR00112_LOCUS35350</name>
</gene>
<evidence type="ECO:0008006" key="16">
    <source>
        <dbReference type="Google" id="ProtNLM"/>
    </source>
</evidence>
<comment type="subcellular location">
    <subcellularLocation>
        <location evidence="10">Endomembrane system</location>
        <topology evidence="10">Single-pass membrane protein</topology>
    </subcellularLocation>
    <subcellularLocation>
        <location evidence="1">Golgi apparatus membrane</location>
    </subcellularLocation>
    <subcellularLocation>
        <location evidence="2">Membrane</location>
        <topology evidence="2">Single-pass type II membrane protein</topology>
    </subcellularLocation>
</comment>
<dbReference type="SUPFAM" id="SSF53448">
    <property type="entry name" value="Nucleotide-diphospho-sugar transferases"/>
    <property type="match status" value="1"/>
</dbReference>
<dbReference type="GO" id="GO:0046354">
    <property type="term" value="P:mannan biosynthetic process"/>
    <property type="evidence" value="ECO:0007669"/>
    <property type="project" value="TreeGrafter"/>
</dbReference>
<dbReference type="EMBL" id="HBHW01045490">
    <property type="protein sequence ID" value="CAE0067273.1"/>
    <property type="molecule type" value="Transcribed_RNA"/>
</dbReference>
<keyword evidence="9 11" id="KW-0472">Membrane</keyword>
<dbReference type="EMBL" id="HBHW01045491">
    <property type="protein sequence ID" value="CAE0067274.1"/>
    <property type="molecule type" value="Transcribed_RNA"/>
</dbReference>
<protein>
    <recommendedName>
        <fullName evidence="16">Nucleotide-diphospho-sugar transferase domain-containing protein</fullName>
    </recommendedName>
</protein>
<keyword evidence="7 11" id="KW-1133">Transmembrane helix</keyword>
<proteinExistence type="inferred from homology"/>
<organism evidence="15">
    <name type="scientific">Rhodosorus marinus</name>
    <dbReference type="NCBI Taxonomy" id="101924"/>
    <lineage>
        <taxon>Eukaryota</taxon>
        <taxon>Rhodophyta</taxon>
        <taxon>Stylonematophyceae</taxon>
        <taxon>Stylonematales</taxon>
        <taxon>Stylonemataceae</taxon>
        <taxon>Rhodosorus</taxon>
    </lineage>
</organism>
<dbReference type="InterPro" id="IPR029044">
    <property type="entry name" value="Nucleotide-diphossugar_trans"/>
</dbReference>
<evidence type="ECO:0000256" key="9">
    <source>
        <dbReference type="ARBA" id="ARBA00023136"/>
    </source>
</evidence>
<feature type="transmembrane region" description="Helical" evidence="11">
    <location>
        <begin position="33"/>
        <end position="51"/>
    </location>
</feature>
<keyword evidence="8" id="KW-0333">Golgi apparatus</keyword>
<evidence type="ECO:0000256" key="11">
    <source>
        <dbReference type="SAM" id="Phobius"/>
    </source>
</evidence>
<reference evidence="15" key="1">
    <citation type="submission" date="2021-01" db="EMBL/GenBank/DDBJ databases">
        <authorList>
            <person name="Corre E."/>
            <person name="Pelletier E."/>
            <person name="Niang G."/>
            <person name="Scheremetjew M."/>
            <person name="Finn R."/>
            <person name="Kale V."/>
            <person name="Holt S."/>
            <person name="Cochrane G."/>
            <person name="Meng A."/>
            <person name="Brown T."/>
            <person name="Cohen L."/>
        </authorList>
    </citation>
    <scope>NUCLEOTIDE SEQUENCE</scope>
    <source>
        <strain evidence="15">CCMP 769</strain>
    </source>
</reference>
<dbReference type="InterPro" id="IPR022751">
    <property type="entry name" value="Alpha_mannosyltransferase"/>
</dbReference>
<dbReference type="Gene3D" id="3.90.550.10">
    <property type="entry name" value="Spore Coat Polysaccharide Biosynthesis Protein SpsA, Chain A"/>
    <property type="match status" value="1"/>
</dbReference>
<evidence type="ECO:0000256" key="1">
    <source>
        <dbReference type="ARBA" id="ARBA00004394"/>
    </source>
</evidence>
<dbReference type="EMBL" id="HBHW01045487">
    <property type="protein sequence ID" value="CAE0067270.1"/>
    <property type="molecule type" value="Transcribed_RNA"/>
</dbReference>
<dbReference type="EMBL" id="HBHW01045489">
    <property type="protein sequence ID" value="CAE0067272.1"/>
    <property type="molecule type" value="Transcribed_RNA"/>
</dbReference>
<evidence type="ECO:0000256" key="10">
    <source>
        <dbReference type="ARBA" id="ARBA00037847"/>
    </source>
</evidence>
<keyword evidence="4" id="KW-0808">Transferase</keyword>
<dbReference type="PANTHER" id="PTHR31646">
    <property type="entry name" value="ALPHA-1,2-MANNOSYLTRANSFERASE MNN2"/>
    <property type="match status" value="1"/>
</dbReference>
<evidence type="ECO:0000313" key="14">
    <source>
        <dbReference type="EMBL" id="CAE0067273.1"/>
    </source>
</evidence>
<evidence type="ECO:0000313" key="12">
    <source>
        <dbReference type="EMBL" id="CAE0067270.1"/>
    </source>
</evidence>
<keyword evidence="6" id="KW-0735">Signal-anchor</keyword>
<evidence type="ECO:0000313" key="13">
    <source>
        <dbReference type="EMBL" id="CAE0067272.1"/>
    </source>
</evidence>
<evidence type="ECO:0000256" key="8">
    <source>
        <dbReference type="ARBA" id="ARBA00023034"/>
    </source>
</evidence>
<comment type="similarity">
    <text evidence="3">Belongs to the MNN1/MNT family.</text>
</comment>
<evidence type="ECO:0000313" key="15">
    <source>
        <dbReference type="EMBL" id="CAE0067274.1"/>
    </source>
</evidence>
<dbReference type="Pfam" id="PF11051">
    <property type="entry name" value="Mannosyl_trans3"/>
    <property type="match status" value="2"/>
</dbReference>
<keyword evidence="5 11" id="KW-0812">Transmembrane</keyword>
<evidence type="ECO:0000256" key="4">
    <source>
        <dbReference type="ARBA" id="ARBA00022679"/>
    </source>
</evidence>
<accession>A0A7S3ABW9</accession>
<sequence length="560" mass="64412">MREKWKNYLMGSGVNGQVLYAQTGVWSATKSRWRLYVALCLWVFGFLVIQYRSVYHTGLTFGENHFDVLYADELLETYPYDTQSVTADDVQCEFWNSVVHGYQPCSSIVHNDDTGYCLVRRTKDNRVFKVMETSPGTFYQRKEFTCEDVYLDFMNFRIGANRVALESRNRLVRAWPRTKTRHPTRGIVMAAYTSILPSTAAAVMQLRYTGCKLPVEVWSMKGEINETSELVDELKSKYNVKFRVLDDPSVSGFMVKIYAVANSGFDQLLFLDSDNFAVRDPTYLFDTEEFDSSGALFWPDHWHPAHSIFDTGSGGLAWELFGIDYKYQMEQESGQLLVDKSTASNALTLMKYYVQNFQIVEKLKAVWGDKDLFRFAYRRTRTPFSMISTLPALVGRYVAIPQTNLSSRDFCGQTMLQHGPRGEALFLHRNTLKLSQERGKRMVWEKVQRFGGTDSHDYKVMIGPDRQEDTCWYIADWRLGQRENSPTESPSVEDSEGAHVQIERTLIENVKRAEKLMGVGGGWNRDNAQRWTSVKKAERLEASRVSRTVKNVHNATNTSI</sequence>
<name>A0A7S3ABW9_9RHOD</name>
<dbReference type="GO" id="GO:0000139">
    <property type="term" value="C:Golgi membrane"/>
    <property type="evidence" value="ECO:0007669"/>
    <property type="project" value="UniProtKB-SubCell"/>
</dbReference>
<dbReference type="AlphaFoldDB" id="A0A7S3ABW9"/>
<evidence type="ECO:0000256" key="7">
    <source>
        <dbReference type="ARBA" id="ARBA00022989"/>
    </source>
</evidence>